<dbReference type="InterPro" id="IPR000836">
    <property type="entry name" value="PRTase_dom"/>
</dbReference>
<comment type="caution">
    <text evidence="2">The sequence shown here is derived from an EMBL/GenBank/DDBJ whole genome shotgun (WGS) entry which is preliminary data.</text>
</comment>
<dbReference type="OrthoDB" id="9810066at2"/>
<dbReference type="SUPFAM" id="SSF53271">
    <property type="entry name" value="PRTase-like"/>
    <property type="match status" value="1"/>
</dbReference>
<evidence type="ECO:0000313" key="3">
    <source>
        <dbReference type="Proteomes" id="UP000279994"/>
    </source>
</evidence>
<proteinExistence type="predicted"/>
<dbReference type="CDD" id="cd06223">
    <property type="entry name" value="PRTases_typeI"/>
    <property type="match status" value="1"/>
</dbReference>
<keyword evidence="3" id="KW-1185">Reference proteome</keyword>
<organism evidence="2 3">
    <name type="scientific">Nocardioides pocheonensis</name>
    <dbReference type="NCBI Taxonomy" id="661485"/>
    <lineage>
        <taxon>Bacteria</taxon>
        <taxon>Bacillati</taxon>
        <taxon>Actinomycetota</taxon>
        <taxon>Actinomycetes</taxon>
        <taxon>Propionibacteriales</taxon>
        <taxon>Nocardioidaceae</taxon>
        <taxon>Nocardioides</taxon>
    </lineage>
</organism>
<dbReference type="Gene3D" id="3.30.1310.20">
    <property type="entry name" value="PRTase-like"/>
    <property type="match status" value="1"/>
</dbReference>
<evidence type="ECO:0000313" key="2">
    <source>
        <dbReference type="EMBL" id="RNM11103.1"/>
    </source>
</evidence>
<dbReference type="Gene3D" id="3.40.50.2020">
    <property type="match status" value="1"/>
</dbReference>
<protein>
    <recommendedName>
        <fullName evidence="1">Phosphoribosyltransferase domain-containing protein</fullName>
    </recommendedName>
</protein>
<gene>
    <name evidence="2" type="ORF">EFL26_23445</name>
</gene>
<reference evidence="2 3" key="1">
    <citation type="submission" date="2018-11" db="EMBL/GenBank/DDBJ databases">
        <authorList>
            <person name="Li F."/>
        </authorList>
    </citation>
    <scope>NUCLEOTIDE SEQUENCE [LARGE SCALE GENOMIC DNA]</scope>
    <source>
        <strain evidence="2 3">Gsoil 818</strain>
    </source>
</reference>
<dbReference type="Pfam" id="PF00156">
    <property type="entry name" value="Pribosyltran"/>
    <property type="match status" value="1"/>
</dbReference>
<dbReference type="AlphaFoldDB" id="A0A3N0GF64"/>
<sequence>MTMFADRVDAGRRLAAGLAHLGGQDPAVLGLPRGGVPVAAEIARLLGAPLDVIVVRKLGVPFQPELAMGAIGEGGVRVVDPDLIDRLGIRDAEVRVVEEGERAVLEDRIASLRGAHPHVPLRDRVAVVVDDGIATGASARAACEVARRLGAARVVLAVPVAPAGTTAEELGADELVCCAMPLAFRAVGEHYRDFRPTTDDEVRVLLGAAHSATPREPELETEPSGS</sequence>
<dbReference type="Proteomes" id="UP000279994">
    <property type="component" value="Unassembled WGS sequence"/>
</dbReference>
<accession>A0A3N0GF64</accession>
<name>A0A3N0GF64_9ACTN</name>
<feature type="domain" description="Phosphoribosyltransferase" evidence="1">
    <location>
        <begin position="8"/>
        <end position="169"/>
    </location>
</feature>
<dbReference type="RefSeq" id="WP_123225341.1">
    <property type="nucleotide sequence ID" value="NZ_RJSF01000049.1"/>
</dbReference>
<dbReference type="InterPro" id="IPR029057">
    <property type="entry name" value="PRTase-like"/>
</dbReference>
<dbReference type="EMBL" id="RJSF01000049">
    <property type="protein sequence ID" value="RNM11103.1"/>
    <property type="molecule type" value="Genomic_DNA"/>
</dbReference>
<evidence type="ECO:0000259" key="1">
    <source>
        <dbReference type="Pfam" id="PF00156"/>
    </source>
</evidence>